<evidence type="ECO:0000256" key="6">
    <source>
        <dbReference type="ARBA" id="ARBA00022737"/>
    </source>
</evidence>
<dbReference type="PROSITE" id="PS50920">
    <property type="entry name" value="SOLCAR"/>
    <property type="match status" value="3"/>
</dbReference>
<dbReference type="GO" id="GO:0055085">
    <property type="term" value="P:transmembrane transport"/>
    <property type="evidence" value="ECO:0007669"/>
    <property type="project" value="InterPro"/>
</dbReference>
<evidence type="ECO:0000256" key="3">
    <source>
        <dbReference type="ARBA" id="ARBA00022448"/>
    </source>
</evidence>
<dbReference type="Gene3D" id="1.50.40.10">
    <property type="entry name" value="Mitochondrial carrier domain"/>
    <property type="match status" value="1"/>
</dbReference>
<evidence type="ECO:0000256" key="13">
    <source>
        <dbReference type="RuleBase" id="RU000488"/>
    </source>
</evidence>
<evidence type="ECO:0000256" key="2">
    <source>
        <dbReference type="ARBA" id="ARBA00006375"/>
    </source>
</evidence>
<dbReference type="Proteomes" id="UP000267251">
    <property type="component" value="Unassembled WGS sequence"/>
</dbReference>
<dbReference type="GO" id="GO:0005743">
    <property type="term" value="C:mitochondrial inner membrane"/>
    <property type="evidence" value="ECO:0007669"/>
    <property type="project" value="UniProtKB-SubCell"/>
</dbReference>
<dbReference type="OrthoDB" id="270584at2759"/>
<dbReference type="PANTHER" id="PTHR24089">
    <property type="entry name" value="SOLUTE CARRIER FAMILY 25"/>
    <property type="match status" value="1"/>
</dbReference>
<keyword evidence="15" id="KW-1185">Reference proteome</keyword>
<keyword evidence="9" id="KW-1133">Transmembrane helix</keyword>
<dbReference type="AlphaFoldDB" id="A0A4P9Y0J7"/>
<sequence length="295" mass="32424">MTAPWVKHFIAGGVAGGVSRTVVSPLERMKILFQVQGAGTHTAYRGIWGTLVKMWKEEGFRGYMRGNGTNVVRIVPYSAVQFASYEHYKKMLMEEGKTELTTARRLAAGALAGITSVAATYPLDIIRTRLSVQSGSMMQHGPDFKLPGIWDTGVKMYREEGGVRSLFRGLGPTMTGVAPYVALNFQAYEVLRMYFTPEGELAPSSMGKLVCGALAGTIAQTCTYPLDVLRRRMQVTGMSGVGYKYNNTFEAIRSMVASEGIRGLYRGMIPNYLKVSPAIGVSFMTYEWCKNILSA</sequence>
<evidence type="ECO:0000256" key="12">
    <source>
        <dbReference type="PROSITE-ProRule" id="PRU00282"/>
    </source>
</evidence>
<keyword evidence="6" id="KW-0677">Repeat</keyword>
<gene>
    <name evidence="14" type="ORF">BJ684DRAFT_12763</name>
</gene>
<evidence type="ECO:0000256" key="7">
    <source>
        <dbReference type="ARBA" id="ARBA00022792"/>
    </source>
</evidence>
<dbReference type="Pfam" id="PF00153">
    <property type="entry name" value="Mito_carr"/>
    <property type="match status" value="3"/>
</dbReference>
<protein>
    <submittedName>
        <fullName evidence="14">Mitochondrial carrier domain-containing protein</fullName>
    </submittedName>
</protein>
<evidence type="ECO:0000256" key="4">
    <source>
        <dbReference type="ARBA" id="ARBA00022692"/>
    </source>
</evidence>
<keyword evidence="5" id="KW-0479">Metal-binding</keyword>
<accession>A0A4P9Y0J7</accession>
<proteinExistence type="inferred from homology"/>
<keyword evidence="8" id="KW-0106">Calcium</keyword>
<evidence type="ECO:0000256" key="11">
    <source>
        <dbReference type="ARBA" id="ARBA00023136"/>
    </source>
</evidence>
<dbReference type="PRINTS" id="PR00926">
    <property type="entry name" value="MITOCARRIER"/>
</dbReference>
<dbReference type="InterPro" id="IPR018108">
    <property type="entry name" value="MCP_transmembrane"/>
</dbReference>
<reference evidence="15" key="1">
    <citation type="journal article" date="2018" name="Nat. Microbiol.">
        <title>Leveraging single-cell genomics to expand the fungal tree of life.</title>
        <authorList>
            <person name="Ahrendt S.R."/>
            <person name="Quandt C.A."/>
            <person name="Ciobanu D."/>
            <person name="Clum A."/>
            <person name="Salamov A."/>
            <person name="Andreopoulos B."/>
            <person name="Cheng J.F."/>
            <person name="Woyke T."/>
            <person name="Pelin A."/>
            <person name="Henrissat B."/>
            <person name="Reynolds N.K."/>
            <person name="Benny G.L."/>
            <person name="Smith M.E."/>
            <person name="James T.Y."/>
            <person name="Grigoriev I.V."/>
        </authorList>
    </citation>
    <scope>NUCLEOTIDE SEQUENCE [LARGE SCALE GENOMIC DNA]</scope>
</reference>
<evidence type="ECO:0000256" key="9">
    <source>
        <dbReference type="ARBA" id="ARBA00022989"/>
    </source>
</evidence>
<dbReference type="SUPFAM" id="SSF103506">
    <property type="entry name" value="Mitochondrial carrier"/>
    <property type="match status" value="1"/>
</dbReference>
<dbReference type="EMBL" id="KZ988814">
    <property type="protein sequence ID" value="RKP11551.1"/>
    <property type="molecule type" value="Genomic_DNA"/>
</dbReference>
<keyword evidence="4 12" id="KW-0812">Transmembrane</keyword>
<evidence type="ECO:0000256" key="10">
    <source>
        <dbReference type="ARBA" id="ARBA00023128"/>
    </source>
</evidence>
<feature type="repeat" description="Solcar" evidence="12">
    <location>
        <begin position="3"/>
        <end position="91"/>
    </location>
</feature>
<evidence type="ECO:0000313" key="15">
    <source>
        <dbReference type="Proteomes" id="UP000267251"/>
    </source>
</evidence>
<dbReference type="FunFam" id="1.50.40.10:FF:000016">
    <property type="entry name" value="Solute carrier family 25 member 23"/>
    <property type="match status" value="1"/>
</dbReference>
<name>A0A4P9Y0J7_9FUNG</name>
<keyword evidence="7" id="KW-0999">Mitochondrion inner membrane</keyword>
<evidence type="ECO:0000256" key="1">
    <source>
        <dbReference type="ARBA" id="ARBA00004448"/>
    </source>
</evidence>
<feature type="repeat" description="Solcar" evidence="12">
    <location>
        <begin position="100"/>
        <end position="194"/>
    </location>
</feature>
<dbReference type="InterPro" id="IPR023395">
    <property type="entry name" value="MCP_dom_sf"/>
</dbReference>
<keyword evidence="10" id="KW-0496">Mitochondrion</keyword>
<comment type="similarity">
    <text evidence="2 13">Belongs to the mitochondrial carrier (TC 2.A.29) family.</text>
</comment>
<evidence type="ECO:0000313" key="14">
    <source>
        <dbReference type="EMBL" id="RKP11551.1"/>
    </source>
</evidence>
<comment type="subcellular location">
    <subcellularLocation>
        <location evidence="1">Mitochondrion inner membrane</location>
        <topology evidence="1">Multi-pass membrane protein</topology>
    </subcellularLocation>
</comment>
<dbReference type="GO" id="GO:0046872">
    <property type="term" value="F:metal ion binding"/>
    <property type="evidence" value="ECO:0007669"/>
    <property type="project" value="UniProtKB-KW"/>
</dbReference>
<keyword evidence="3 13" id="KW-0813">Transport</keyword>
<dbReference type="InterPro" id="IPR002067">
    <property type="entry name" value="MCP"/>
</dbReference>
<organism evidence="14 15">
    <name type="scientific">Piptocephalis cylindrospora</name>
    <dbReference type="NCBI Taxonomy" id="1907219"/>
    <lineage>
        <taxon>Eukaryota</taxon>
        <taxon>Fungi</taxon>
        <taxon>Fungi incertae sedis</taxon>
        <taxon>Zoopagomycota</taxon>
        <taxon>Zoopagomycotina</taxon>
        <taxon>Zoopagomycetes</taxon>
        <taxon>Zoopagales</taxon>
        <taxon>Piptocephalidaceae</taxon>
        <taxon>Piptocephalis</taxon>
    </lineage>
</organism>
<evidence type="ECO:0000256" key="8">
    <source>
        <dbReference type="ARBA" id="ARBA00022837"/>
    </source>
</evidence>
<feature type="repeat" description="Solcar" evidence="12">
    <location>
        <begin position="203"/>
        <end position="292"/>
    </location>
</feature>
<keyword evidence="11 12" id="KW-0472">Membrane</keyword>
<evidence type="ECO:0000256" key="5">
    <source>
        <dbReference type="ARBA" id="ARBA00022723"/>
    </source>
</evidence>